<dbReference type="InterPro" id="IPR021013">
    <property type="entry name" value="ATPase_Vma12"/>
</dbReference>
<dbReference type="AlphaFoldDB" id="A0A8H7ZAL0"/>
<proteinExistence type="predicted"/>
<gene>
    <name evidence="7" type="ORF">I9W82_003846</name>
</gene>
<feature type="transmembrane region" description="Helical" evidence="6">
    <location>
        <begin position="318"/>
        <end position="339"/>
    </location>
</feature>
<keyword evidence="2 6" id="KW-0812">Transmembrane</keyword>
<dbReference type="Gene3D" id="3.80.10.10">
    <property type="entry name" value="Ribonuclease Inhibitor"/>
    <property type="match status" value="1"/>
</dbReference>
<dbReference type="GO" id="GO:0005789">
    <property type="term" value="C:endoplasmic reticulum membrane"/>
    <property type="evidence" value="ECO:0007669"/>
    <property type="project" value="UniProtKB-SubCell"/>
</dbReference>
<dbReference type="Pfam" id="PF11712">
    <property type="entry name" value="Vma12"/>
    <property type="match status" value="1"/>
</dbReference>
<dbReference type="SUPFAM" id="SSF52047">
    <property type="entry name" value="RNI-like"/>
    <property type="match status" value="1"/>
</dbReference>
<dbReference type="EMBL" id="JAEOAQ010000005">
    <property type="protein sequence ID" value="KAG5418318.1"/>
    <property type="molecule type" value="Genomic_DNA"/>
</dbReference>
<sequence>MIFSKESRLRSLYIGMEIHTLFDMQLPDTLERVEIRYLSNISSQLGRLPNLKCLKLTWGNFKEAIIEFSSNSLEELDLSVNDIKRVQLTFPGGETHLKEIDLSDNKLKRISLARIGQDDTTFHKNLHVVKLSDNKDLEKTEINKLMKQLCSVTECEWTNHEIKGWQRYELKKTIAESPYDSKEKLLNQEHINHRDLVSFYQACHPTPTLLSLIRQTKLYTPPYETYKQPKTKEFLQMMERLRLEAQEAEYKKLINPAPEHSTLYDTTNDEYISPVQAHKELKNQLTTIVNVFISVGSVSYAVWYWTASSWGLRDSYRVLLTVFLGLLVLVAEVVVYMGYLNKIEEARAREYSKKEVKKVIKSYTLTRDD</sequence>
<comment type="caution">
    <text evidence="7">The sequence shown here is derived from an EMBL/GenBank/DDBJ whole genome shotgun (WGS) entry which is preliminary data.</text>
</comment>
<evidence type="ECO:0000256" key="5">
    <source>
        <dbReference type="ARBA" id="ARBA00023136"/>
    </source>
</evidence>
<keyword evidence="8" id="KW-1185">Reference proteome</keyword>
<keyword evidence="5 6" id="KW-0472">Membrane</keyword>
<dbReference type="InterPro" id="IPR032675">
    <property type="entry name" value="LRR_dom_sf"/>
</dbReference>
<dbReference type="GeneID" id="93652475"/>
<keyword evidence="4 6" id="KW-1133">Transmembrane helix</keyword>
<reference evidence="7 8" key="1">
    <citation type="submission" date="2020-12" db="EMBL/GenBank/DDBJ databases">
        <title>Effect of drift, selection, and recombination on the evolution of hybrid genomes in Candida yeast pathogens.</title>
        <authorList>
            <person name="Mixao V."/>
            <person name="Ksiezopolska E."/>
            <person name="Saus E."/>
            <person name="Boekhout T."/>
            <person name="Gacser A."/>
            <person name="Gabaldon T."/>
        </authorList>
    </citation>
    <scope>NUCLEOTIDE SEQUENCE [LARGE SCALE GENOMIC DNA]</scope>
    <source>
        <strain evidence="7 8">BP57</strain>
    </source>
</reference>
<dbReference type="OrthoDB" id="19981at2759"/>
<dbReference type="GO" id="GO:0070072">
    <property type="term" value="P:vacuolar proton-transporting V-type ATPase complex assembly"/>
    <property type="evidence" value="ECO:0007669"/>
    <property type="project" value="InterPro"/>
</dbReference>
<comment type="subcellular location">
    <subcellularLocation>
        <location evidence="1">Endoplasmic reticulum membrane</location>
        <topology evidence="1">Multi-pass membrane protein</topology>
    </subcellularLocation>
</comment>
<evidence type="ECO:0000313" key="7">
    <source>
        <dbReference type="EMBL" id="KAG5418318.1"/>
    </source>
</evidence>
<protein>
    <submittedName>
        <fullName evidence="7">VPH2</fullName>
    </submittedName>
</protein>
<evidence type="ECO:0000256" key="2">
    <source>
        <dbReference type="ARBA" id="ARBA00022692"/>
    </source>
</evidence>
<dbReference type="PANTHER" id="PTHR31394">
    <property type="entry name" value="TRANSMEMBRANE PROTEIN 199"/>
    <property type="match status" value="1"/>
</dbReference>
<dbReference type="Proteomes" id="UP000669133">
    <property type="component" value="Unassembled WGS sequence"/>
</dbReference>
<feature type="transmembrane region" description="Helical" evidence="6">
    <location>
        <begin position="288"/>
        <end position="306"/>
    </location>
</feature>
<name>A0A8H7ZAL0_9ASCO</name>
<accession>A0A8H7ZAL0</accession>
<evidence type="ECO:0000256" key="1">
    <source>
        <dbReference type="ARBA" id="ARBA00004477"/>
    </source>
</evidence>
<organism evidence="7 8">
    <name type="scientific">Candida metapsilosis</name>
    <dbReference type="NCBI Taxonomy" id="273372"/>
    <lineage>
        <taxon>Eukaryota</taxon>
        <taxon>Fungi</taxon>
        <taxon>Dikarya</taxon>
        <taxon>Ascomycota</taxon>
        <taxon>Saccharomycotina</taxon>
        <taxon>Pichiomycetes</taxon>
        <taxon>Debaryomycetaceae</taxon>
        <taxon>Candida/Lodderomyces clade</taxon>
        <taxon>Candida</taxon>
    </lineage>
</organism>
<evidence type="ECO:0000313" key="8">
    <source>
        <dbReference type="Proteomes" id="UP000669133"/>
    </source>
</evidence>
<keyword evidence="3" id="KW-0256">Endoplasmic reticulum</keyword>
<evidence type="ECO:0000256" key="4">
    <source>
        <dbReference type="ARBA" id="ARBA00022989"/>
    </source>
</evidence>
<dbReference type="RefSeq" id="XP_067547434.1">
    <property type="nucleotide sequence ID" value="XM_067692854.1"/>
</dbReference>
<dbReference type="PANTHER" id="PTHR31394:SF1">
    <property type="entry name" value="TRANSMEMBRANE PROTEIN 199"/>
    <property type="match status" value="1"/>
</dbReference>
<evidence type="ECO:0000256" key="3">
    <source>
        <dbReference type="ARBA" id="ARBA00022824"/>
    </source>
</evidence>
<evidence type="ECO:0000256" key="6">
    <source>
        <dbReference type="SAM" id="Phobius"/>
    </source>
</evidence>